<keyword evidence="3 5" id="KW-1133">Transmembrane helix</keyword>
<feature type="transmembrane region" description="Helical" evidence="5">
    <location>
        <begin position="104"/>
        <end position="126"/>
    </location>
</feature>
<feature type="transmembrane region" description="Helical" evidence="5">
    <location>
        <begin position="6"/>
        <end position="25"/>
    </location>
</feature>
<dbReference type="PANTHER" id="PTHR33507:SF3">
    <property type="entry name" value="INNER MEMBRANE PROTEIN YBBJ"/>
    <property type="match status" value="1"/>
</dbReference>
<evidence type="ECO:0000256" key="5">
    <source>
        <dbReference type="SAM" id="Phobius"/>
    </source>
</evidence>
<dbReference type="Pfam" id="PF01957">
    <property type="entry name" value="NfeD"/>
    <property type="match status" value="1"/>
</dbReference>
<feature type="transmembrane region" description="Helical" evidence="5">
    <location>
        <begin position="55"/>
        <end position="73"/>
    </location>
</feature>
<dbReference type="PANTHER" id="PTHR33507">
    <property type="entry name" value="INNER MEMBRANE PROTEIN YBBJ"/>
    <property type="match status" value="1"/>
</dbReference>
<feature type="domain" description="NfeD-like C-terminal" evidence="6">
    <location>
        <begin position="156"/>
        <end position="210"/>
    </location>
</feature>
<evidence type="ECO:0000256" key="4">
    <source>
        <dbReference type="ARBA" id="ARBA00023136"/>
    </source>
</evidence>
<keyword evidence="4 5" id="KW-0472">Membrane</keyword>
<feature type="domain" description="NfeD integral membrane" evidence="7">
    <location>
        <begin position="13"/>
        <end position="121"/>
    </location>
</feature>
<evidence type="ECO:0000256" key="1">
    <source>
        <dbReference type="ARBA" id="ARBA00004141"/>
    </source>
</evidence>
<evidence type="ECO:0000313" key="9">
    <source>
        <dbReference type="Proteomes" id="UP000531840"/>
    </source>
</evidence>
<evidence type="ECO:0000259" key="6">
    <source>
        <dbReference type="Pfam" id="PF01957"/>
    </source>
</evidence>
<dbReference type="EMBL" id="JACBYF010000002">
    <property type="protein sequence ID" value="NYS46854.1"/>
    <property type="molecule type" value="Genomic_DNA"/>
</dbReference>
<dbReference type="Proteomes" id="UP000531840">
    <property type="component" value="Unassembled WGS sequence"/>
</dbReference>
<dbReference type="InterPro" id="IPR056739">
    <property type="entry name" value="NfeD_membrane"/>
</dbReference>
<protein>
    <submittedName>
        <fullName evidence="8">Serine peptidase</fullName>
    </submittedName>
</protein>
<sequence length="211" mass="23633">MINNTLYLQYADWILLIIMFLSFCQQLFSKRFNLYGIISLISLSSYIALHSLYSGLNTLVLILFVGAISLIILEMFIPGGIMGVFGIATLLISLVVINETTQQISFILIVSILLFICLFILNIYVFKNKLLLLNQFVLKEEISTEKGYVAKESEVSLLGEILLATTDLRPSGSADFKGKKYDVVTDGDFINKGTQVEVINVEGMRIVVKKK</sequence>
<accession>A0ABX2T0A9</accession>
<evidence type="ECO:0000256" key="3">
    <source>
        <dbReference type="ARBA" id="ARBA00022989"/>
    </source>
</evidence>
<dbReference type="RefSeq" id="WP_179940116.1">
    <property type="nucleotide sequence ID" value="NZ_JACBYF010000002.1"/>
</dbReference>
<organism evidence="8 9">
    <name type="scientific">Gemelliphila palaticanis</name>
    <dbReference type="NCBI Taxonomy" id="81950"/>
    <lineage>
        <taxon>Bacteria</taxon>
        <taxon>Bacillati</taxon>
        <taxon>Bacillota</taxon>
        <taxon>Bacilli</taxon>
        <taxon>Bacillales</taxon>
        <taxon>Gemellaceae</taxon>
        <taxon>Gemelliphila</taxon>
    </lineage>
</organism>
<proteinExistence type="predicted"/>
<evidence type="ECO:0000259" key="7">
    <source>
        <dbReference type="Pfam" id="PF24961"/>
    </source>
</evidence>
<dbReference type="InterPro" id="IPR052165">
    <property type="entry name" value="Membrane_assoc_protease"/>
</dbReference>
<feature type="transmembrane region" description="Helical" evidence="5">
    <location>
        <begin position="80"/>
        <end position="98"/>
    </location>
</feature>
<dbReference type="InterPro" id="IPR002810">
    <property type="entry name" value="NfeD-like_C"/>
</dbReference>
<keyword evidence="9" id="KW-1185">Reference proteome</keyword>
<dbReference type="Pfam" id="PF24961">
    <property type="entry name" value="NfeD_membrane"/>
    <property type="match status" value="1"/>
</dbReference>
<comment type="caution">
    <text evidence="8">The sequence shown here is derived from an EMBL/GenBank/DDBJ whole genome shotgun (WGS) entry which is preliminary data.</text>
</comment>
<keyword evidence="2 5" id="KW-0812">Transmembrane</keyword>
<reference evidence="8 9" key="1">
    <citation type="submission" date="2020-07" db="EMBL/GenBank/DDBJ databases">
        <title>MOT database genomes.</title>
        <authorList>
            <person name="Joseph S."/>
            <person name="Aduse-Opoku J."/>
            <person name="Hashim A."/>
            <person name="Wade W."/>
            <person name="Curtis M."/>
        </authorList>
    </citation>
    <scope>NUCLEOTIDE SEQUENCE [LARGE SCALE GENOMIC DNA]</scope>
    <source>
        <strain evidence="8 9">CIP 106318</strain>
    </source>
</reference>
<dbReference type="Gene3D" id="2.40.50.140">
    <property type="entry name" value="Nucleic acid-binding proteins"/>
    <property type="match status" value="1"/>
</dbReference>
<evidence type="ECO:0000256" key="2">
    <source>
        <dbReference type="ARBA" id="ARBA00022692"/>
    </source>
</evidence>
<dbReference type="InterPro" id="IPR012340">
    <property type="entry name" value="NA-bd_OB-fold"/>
</dbReference>
<name>A0ABX2T0A9_9BACL</name>
<evidence type="ECO:0000313" key="8">
    <source>
        <dbReference type="EMBL" id="NYS46854.1"/>
    </source>
</evidence>
<comment type="subcellular location">
    <subcellularLocation>
        <location evidence="1">Membrane</location>
        <topology evidence="1">Multi-pass membrane protein</topology>
    </subcellularLocation>
</comment>
<dbReference type="SUPFAM" id="SSF141322">
    <property type="entry name" value="NfeD domain-like"/>
    <property type="match status" value="1"/>
</dbReference>
<gene>
    <name evidence="8" type="ORF">HZY85_01415</name>
</gene>